<dbReference type="InterPro" id="IPR012336">
    <property type="entry name" value="Thioredoxin-like_fold"/>
</dbReference>
<dbReference type="PROSITE" id="PS51352">
    <property type="entry name" value="THIOREDOXIN_2"/>
    <property type="match status" value="1"/>
</dbReference>
<dbReference type="PANTHER" id="PTHR15337">
    <property type="entry name" value="ANTERIOR GRADIENT PROTEIN-RELATED"/>
    <property type="match status" value="1"/>
</dbReference>
<evidence type="ECO:0000259" key="2">
    <source>
        <dbReference type="PROSITE" id="PS51352"/>
    </source>
</evidence>
<dbReference type="InterPro" id="IPR013766">
    <property type="entry name" value="Thioredoxin_domain"/>
</dbReference>
<reference evidence="3" key="1">
    <citation type="submission" date="2018-06" db="EMBL/GenBank/DDBJ databases">
        <authorList>
            <person name="Zhirakovskaya E."/>
        </authorList>
    </citation>
    <scope>NUCLEOTIDE SEQUENCE</scope>
</reference>
<dbReference type="Pfam" id="PF13098">
    <property type="entry name" value="Thioredoxin_2"/>
    <property type="match status" value="2"/>
</dbReference>
<dbReference type="PANTHER" id="PTHR15337:SF11">
    <property type="entry name" value="THIOREDOXIN DOMAIN-CONTAINING PROTEIN"/>
    <property type="match status" value="1"/>
</dbReference>
<organism evidence="3">
    <name type="scientific">hydrothermal vent metagenome</name>
    <dbReference type="NCBI Taxonomy" id="652676"/>
    <lineage>
        <taxon>unclassified sequences</taxon>
        <taxon>metagenomes</taxon>
        <taxon>ecological metagenomes</taxon>
    </lineage>
</organism>
<feature type="domain" description="Thioredoxin" evidence="2">
    <location>
        <begin position="25"/>
        <end position="169"/>
    </location>
</feature>
<accession>A0A3B1AER0</accession>
<evidence type="ECO:0000313" key="3">
    <source>
        <dbReference type="EMBL" id="VAW98452.1"/>
    </source>
</evidence>
<dbReference type="Gene3D" id="3.40.30.10">
    <property type="entry name" value="Glutaredoxin"/>
    <property type="match status" value="2"/>
</dbReference>
<dbReference type="InterPro" id="IPR051099">
    <property type="entry name" value="AGR/TXD"/>
</dbReference>
<dbReference type="AlphaFoldDB" id="A0A3B1AER0"/>
<gene>
    <name evidence="3" type="ORF">MNBD_GAMMA22-2514</name>
</gene>
<proteinExistence type="predicted"/>
<protein>
    <submittedName>
        <fullName evidence="3">Thioredoxin SoxW</fullName>
    </submittedName>
</protein>
<dbReference type="InterPro" id="IPR036249">
    <property type="entry name" value="Thioredoxin-like_sf"/>
</dbReference>
<keyword evidence="1" id="KW-0732">Signal</keyword>
<name>A0A3B1AER0_9ZZZZ</name>
<evidence type="ECO:0000256" key="1">
    <source>
        <dbReference type="ARBA" id="ARBA00022729"/>
    </source>
</evidence>
<sequence>MNKYSHIILSIVALFSISYSAVATQDDPLVFPDQPLTERLTHPDWFNLSFLDLPDDLAEANKKNRGLILYYSQGFCPYCKAFIKNNWEKKDIVAYTQKYFDVIAIDVLGMRPVTGFDNKKYTEKQYAIAQKTNFTPSLVFYDNKGKQALKLNGYRPPYQFRAALEYVSDGHYQNESFKNYLARAEAAMNFGLNDLNQHDLFQKPPFNLSSKLNINQNHSLIIFERTKCHSCDVLHAGPLTSPEINSLLRRFKIIRLDMQSNTAVTTHSGQNVTAKQWADKLAINYAPTMLFYDSTGKEVMRIESVVGIFRLRGVLEYVASKAYIKYPTFLSWKQRFMKN</sequence>
<dbReference type="EMBL" id="UOFS01000037">
    <property type="protein sequence ID" value="VAW98452.1"/>
    <property type="molecule type" value="Genomic_DNA"/>
</dbReference>
<dbReference type="SUPFAM" id="SSF52833">
    <property type="entry name" value="Thioredoxin-like"/>
    <property type="match status" value="2"/>
</dbReference>